<dbReference type="Proteomes" id="UP001345963">
    <property type="component" value="Unassembled WGS sequence"/>
</dbReference>
<organism evidence="1 2">
    <name type="scientific">Ataeniobius toweri</name>
    <dbReference type="NCBI Taxonomy" id="208326"/>
    <lineage>
        <taxon>Eukaryota</taxon>
        <taxon>Metazoa</taxon>
        <taxon>Chordata</taxon>
        <taxon>Craniata</taxon>
        <taxon>Vertebrata</taxon>
        <taxon>Euteleostomi</taxon>
        <taxon>Actinopterygii</taxon>
        <taxon>Neopterygii</taxon>
        <taxon>Teleostei</taxon>
        <taxon>Neoteleostei</taxon>
        <taxon>Acanthomorphata</taxon>
        <taxon>Ovalentaria</taxon>
        <taxon>Atherinomorphae</taxon>
        <taxon>Cyprinodontiformes</taxon>
        <taxon>Goodeidae</taxon>
        <taxon>Ataeniobius</taxon>
    </lineage>
</organism>
<evidence type="ECO:0000313" key="1">
    <source>
        <dbReference type="EMBL" id="MED6258551.1"/>
    </source>
</evidence>
<sequence length="103" mass="11503">MHCILSLFVINHESFSDNIADRKKVFKYFLMCAASRLLGPTTGQEGFAYVPLGLLHPIPPSQSQGFTQCFFLKNPFKGLVEKATLQSTQLFGDPRLHLTALIC</sequence>
<proteinExistence type="predicted"/>
<protein>
    <submittedName>
        <fullName evidence="1">Uncharacterized protein</fullName>
    </submittedName>
</protein>
<comment type="caution">
    <text evidence="1">The sequence shown here is derived from an EMBL/GenBank/DDBJ whole genome shotgun (WGS) entry which is preliminary data.</text>
</comment>
<keyword evidence="2" id="KW-1185">Reference proteome</keyword>
<dbReference type="EMBL" id="JAHUTI010080754">
    <property type="protein sequence ID" value="MED6258551.1"/>
    <property type="molecule type" value="Genomic_DNA"/>
</dbReference>
<evidence type="ECO:0000313" key="2">
    <source>
        <dbReference type="Proteomes" id="UP001345963"/>
    </source>
</evidence>
<name>A0ABU7C744_9TELE</name>
<reference evidence="1 2" key="1">
    <citation type="submission" date="2021-07" db="EMBL/GenBank/DDBJ databases">
        <authorList>
            <person name="Palmer J.M."/>
        </authorList>
    </citation>
    <scope>NUCLEOTIDE SEQUENCE [LARGE SCALE GENOMIC DNA]</scope>
    <source>
        <strain evidence="1 2">AT_MEX2019</strain>
        <tissue evidence="1">Muscle</tissue>
    </source>
</reference>
<gene>
    <name evidence="1" type="ORF">ATANTOWER_008909</name>
</gene>
<accession>A0ABU7C744</accession>